<dbReference type="OrthoDB" id="7868535at2"/>
<accession>A0A1I2H738</accession>
<keyword evidence="2" id="KW-1185">Reference proteome</keyword>
<protein>
    <submittedName>
        <fullName evidence="1">Uncharacterized protein</fullName>
    </submittedName>
</protein>
<name>A0A1I2H738_9RHOB</name>
<gene>
    <name evidence="1" type="ORF">SAMN04488523_1394</name>
</gene>
<proteinExistence type="predicted"/>
<dbReference type="EMBL" id="FOMW01000039">
    <property type="protein sequence ID" value="SFF25183.1"/>
    <property type="molecule type" value="Genomic_DNA"/>
</dbReference>
<dbReference type="STRING" id="74348.SAMN04488523_1394"/>
<dbReference type="Proteomes" id="UP000198977">
    <property type="component" value="Unassembled WGS sequence"/>
</dbReference>
<sequence>MDHSRPQSRAYQSALTYIAITLLTILAVMPKVAIAHNFVVTLDATGAAHPVQLDSAVQGMRLAAGERDSHAAETSDGHLGGIDLFIRFRPANAGDGIEWLKGAPDKVATIIVDFSGSETAMSQVASGGAVVIGPGALPRDEIWSADTVDLPTGFAARYLANFGSMPDRRAAQGYNAALRIDQAVRSSGAVLDSDTLRQSLDLSAEGIDWP</sequence>
<organism evidence="1 2">
    <name type="scientific">Sulfitobacter brevis</name>
    <dbReference type="NCBI Taxonomy" id="74348"/>
    <lineage>
        <taxon>Bacteria</taxon>
        <taxon>Pseudomonadati</taxon>
        <taxon>Pseudomonadota</taxon>
        <taxon>Alphaproteobacteria</taxon>
        <taxon>Rhodobacterales</taxon>
        <taxon>Roseobacteraceae</taxon>
        <taxon>Sulfitobacter</taxon>
    </lineage>
</organism>
<evidence type="ECO:0000313" key="2">
    <source>
        <dbReference type="Proteomes" id="UP000198977"/>
    </source>
</evidence>
<dbReference type="AlphaFoldDB" id="A0A1I2H738"/>
<dbReference type="RefSeq" id="WP_093925583.1">
    <property type="nucleotide sequence ID" value="NZ_FOMW01000039.1"/>
</dbReference>
<dbReference type="Gene3D" id="3.40.50.2300">
    <property type="match status" value="1"/>
</dbReference>
<reference evidence="1 2" key="1">
    <citation type="submission" date="2016-10" db="EMBL/GenBank/DDBJ databases">
        <authorList>
            <person name="de Groot N.N."/>
        </authorList>
    </citation>
    <scope>NUCLEOTIDE SEQUENCE [LARGE SCALE GENOMIC DNA]</scope>
    <source>
        <strain evidence="1 2">DSM 11443</strain>
    </source>
</reference>
<evidence type="ECO:0000313" key="1">
    <source>
        <dbReference type="EMBL" id="SFF25183.1"/>
    </source>
</evidence>